<evidence type="ECO:0000256" key="4">
    <source>
        <dbReference type="SAM" id="Phobius"/>
    </source>
</evidence>
<dbReference type="RefSeq" id="WP_141378322.1">
    <property type="nucleotide sequence ID" value="NZ_BJML01000014.1"/>
</dbReference>
<evidence type="ECO:0000313" key="7">
    <source>
        <dbReference type="EMBL" id="GEB47220.1"/>
    </source>
</evidence>
<dbReference type="CDD" id="cd04081">
    <property type="entry name" value="CBM35_galactosidase-like"/>
    <property type="match status" value="1"/>
</dbReference>
<keyword evidence="4" id="KW-1133">Transmembrane helix</keyword>
<evidence type="ECO:0000256" key="5">
    <source>
        <dbReference type="SAM" id="SignalP"/>
    </source>
</evidence>
<dbReference type="SUPFAM" id="SSF49785">
    <property type="entry name" value="Galactose-binding domain-like"/>
    <property type="match status" value="2"/>
</dbReference>
<dbReference type="SUPFAM" id="SSF51445">
    <property type="entry name" value="(Trans)glycosidases"/>
    <property type="match status" value="1"/>
</dbReference>
<sequence>MRSTRRRAARAPIATVTAGLAVAALAIGSPAHPPQAEAAAGTDAGSHLILDYDFDGAASVTATVKDESGKGRDGLLTNPGSAQLVDGPSGGKALHLSGGAAGSTTSPYITVPAGLFQGLTSTTISSWVKWDGGDAFQWLYTLGKDKDSAAFYTPRFQGDDKARSNVKPTTQGEAGASGSTALPTGEWHLVTTTIDSGALVYYLDGLEVSRTNVGADVSTALFGSSSPNSGYIGQPFWTGVHPFFAGAIDDFQVYDTALTPGQVRALAGDAAPKLTTVLQKSVDVQTDVGAAPNLPGVKAEFDDGQQRLAPVTWADVPASAYAQRGVFTVTGTVDGTDTAVTATVRVTTPDEFSIDVGDRTGAFMGGASGTLYGLYGPGLPSNNLIDGIQLRTVSTKAQDGPQHPGADALEVVKPLADSSNGDVYIYMTDINRGFPYEVPGANGAEKEAWFLDSIGKQVDQVLQLPEEYRKRIVFVPFNEPEGNMYGNGDQSFWGQSWLDNPDRFFSAWDRAYRLITSKIPDARIGGPNTSVLFDQDHGFLAHAIANDTVPQAFTWHELSNPATIRDSVAKYRGWEDELFAGTKWAGQHLPINVNEYAFNYHTSVPAQMIQWISAIEDSKIDADIAYWNIDGNLSDSAVQSNRGNGQWWLLNAYGNMTGDTVAVHPPRPGQSYTLQGVATVDDADKKVHALLGGSSGNQNVYFDRLPDYLSQTAHVQVRDIRWTGQIGDSGEPQTVAEFDAPVTNGSLGLRFGEGGLPPLGTDSAYEIIVTPGQNASSPAQSPVSWRGVYEAEDARFSGATPEINGPEGTPSNVGGFYTSGTKDVGGIRGGSNLQISFDVDVPAAGSYDLSVLASAYNKDQLNLAQGPVNMFVTVNGGAEQEIYAELGYKWVVWNHSDTTVDLQAGKNTITIAAKSLDGTKQTVGTAIIDKIDLTQPNPGYTPIYEAENAVLHGAAAAYDKAGVSGSGYVPVASGESVTFWVYNADDSEKSLEVKTLGGGTAILRVNGVDLGTVADTAVIPAFLVGGINKVEVVGASGTLALDRVAVQASKNELVSQTIEAEAGTLAGSAKAQDLSLASGGKAVVGIGGAPGNGNTLTQKVTVAQAGTYAMTLRYSNEEQSPSSHYNPDPVARRADISVNGGPVQKVLFPQSYNANQFWDLTVEVQLQAGENSIRFASEEQPDFDGVTYISERYPTLGLRSQWAPNLDRMTFTALRPDTTPAAATVSTHASSVAQGGSVEVSGAGYAPGEKVGFVLHSDPIVLGEATADAAGAVSATLAVPVSAPVGDHQLIATGVLSQRSASTALAITAAAGGEAGGGGAGAVPAGGGGAAAGGSRASTTASASGSLAMTGSTFAGFGGLLAGAAILAAGVALVARRRERARS</sequence>
<dbReference type="Proteomes" id="UP000319525">
    <property type="component" value="Unassembled WGS sequence"/>
</dbReference>
<keyword evidence="4" id="KW-0812">Transmembrane</keyword>
<evidence type="ECO:0000256" key="2">
    <source>
        <dbReference type="ARBA" id="ARBA00023157"/>
    </source>
</evidence>
<dbReference type="SUPFAM" id="SSF49899">
    <property type="entry name" value="Concanavalin A-like lectins/glucanases"/>
    <property type="match status" value="1"/>
</dbReference>
<comment type="caution">
    <text evidence="7">The sequence shown here is derived from an EMBL/GenBank/DDBJ whole genome shotgun (WGS) entry which is preliminary data.</text>
</comment>
<proteinExistence type="predicted"/>
<protein>
    <recommendedName>
        <fullName evidence="6">CBM6 domain-containing protein</fullName>
    </recommendedName>
</protein>
<dbReference type="InterPro" id="IPR008979">
    <property type="entry name" value="Galactose-bd-like_sf"/>
</dbReference>
<organism evidence="7 8">
    <name type="scientific">Microbacterium testaceum</name>
    <name type="common">Aureobacterium testaceum</name>
    <name type="synonym">Brevibacterium testaceum</name>
    <dbReference type="NCBI Taxonomy" id="2033"/>
    <lineage>
        <taxon>Bacteria</taxon>
        <taxon>Bacillati</taxon>
        <taxon>Actinomycetota</taxon>
        <taxon>Actinomycetes</taxon>
        <taxon>Micrococcales</taxon>
        <taxon>Microbacteriaceae</taxon>
        <taxon>Microbacterium</taxon>
    </lineage>
</organism>
<dbReference type="InterPro" id="IPR011081">
    <property type="entry name" value="Big_4"/>
</dbReference>
<evidence type="ECO:0000259" key="6">
    <source>
        <dbReference type="PROSITE" id="PS51175"/>
    </source>
</evidence>
<feature type="compositionally biased region" description="Polar residues" evidence="3">
    <location>
        <begin position="166"/>
        <end position="180"/>
    </location>
</feature>
<keyword evidence="2" id="KW-1015">Disulfide bond</keyword>
<keyword evidence="1 5" id="KW-0732">Signal</keyword>
<dbReference type="Pfam" id="PF13385">
    <property type="entry name" value="Laminin_G_3"/>
    <property type="match status" value="1"/>
</dbReference>
<keyword evidence="4" id="KW-0472">Membrane</keyword>
<dbReference type="PROSITE" id="PS51175">
    <property type="entry name" value="CBM6"/>
    <property type="match status" value="2"/>
</dbReference>
<feature type="domain" description="CBM6" evidence="6">
    <location>
        <begin position="1056"/>
        <end position="1212"/>
    </location>
</feature>
<feature type="signal peptide" evidence="5">
    <location>
        <begin position="1"/>
        <end position="23"/>
    </location>
</feature>
<dbReference type="Gene3D" id="2.60.120.260">
    <property type="entry name" value="Galactose-binding domain-like"/>
    <property type="match status" value="3"/>
</dbReference>
<dbReference type="Pfam" id="PF07532">
    <property type="entry name" value="Big_4"/>
    <property type="match status" value="1"/>
</dbReference>
<dbReference type="SMART" id="SM00560">
    <property type="entry name" value="LamGL"/>
    <property type="match status" value="1"/>
</dbReference>
<dbReference type="GO" id="GO:0030246">
    <property type="term" value="F:carbohydrate binding"/>
    <property type="evidence" value="ECO:0007669"/>
    <property type="project" value="InterPro"/>
</dbReference>
<name>A0A4Y3QT73_MICTE</name>
<evidence type="ECO:0000256" key="3">
    <source>
        <dbReference type="SAM" id="MobiDB-lite"/>
    </source>
</evidence>
<dbReference type="OrthoDB" id="9758923at2"/>
<feature type="domain" description="CBM6" evidence="6">
    <location>
        <begin position="787"/>
        <end position="934"/>
    </location>
</feature>
<reference evidence="7 8" key="1">
    <citation type="submission" date="2019-06" db="EMBL/GenBank/DDBJ databases">
        <title>Whole genome shotgun sequence of Microbacterium testaceum NBRC 12675.</title>
        <authorList>
            <person name="Hosoyama A."/>
            <person name="Uohara A."/>
            <person name="Ohji S."/>
            <person name="Ichikawa N."/>
        </authorList>
    </citation>
    <scope>NUCLEOTIDE SEQUENCE [LARGE SCALE GENOMIC DNA]</scope>
    <source>
        <strain evidence="7 8">NBRC 12675</strain>
    </source>
</reference>
<dbReference type="InterPro" id="IPR013320">
    <property type="entry name" value="ConA-like_dom_sf"/>
</dbReference>
<dbReference type="InterPro" id="IPR006558">
    <property type="entry name" value="LamG-like"/>
</dbReference>
<dbReference type="Gene3D" id="3.20.20.80">
    <property type="entry name" value="Glycosidases"/>
    <property type="match status" value="1"/>
</dbReference>
<gene>
    <name evidence="7" type="ORF">MTE01_31650</name>
</gene>
<dbReference type="InterPro" id="IPR005084">
    <property type="entry name" value="CBM6"/>
</dbReference>
<evidence type="ECO:0000256" key="1">
    <source>
        <dbReference type="ARBA" id="ARBA00022729"/>
    </source>
</evidence>
<feature type="region of interest" description="Disordered" evidence="3">
    <location>
        <begin position="67"/>
        <end position="90"/>
    </location>
</feature>
<dbReference type="InterPro" id="IPR017853">
    <property type="entry name" value="GH"/>
</dbReference>
<dbReference type="GeneID" id="57145838"/>
<feature type="transmembrane region" description="Helical" evidence="4">
    <location>
        <begin position="1354"/>
        <end position="1375"/>
    </location>
</feature>
<feature type="region of interest" description="Disordered" evidence="3">
    <location>
        <begin position="159"/>
        <end position="180"/>
    </location>
</feature>
<evidence type="ECO:0000313" key="8">
    <source>
        <dbReference type="Proteomes" id="UP000319525"/>
    </source>
</evidence>
<dbReference type="EMBL" id="BJML01000014">
    <property type="protein sequence ID" value="GEB47220.1"/>
    <property type="molecule type" value="Genomic_DNA"/>
</dbReference>
<feature type="chain" id="PRO_5039231350" description="CBM6 domain-containing protein" evidence="5">
    <location>
        <begin position="24"/>
        <end position="1383"/>
    </location>
</feature>
<dbReference type="Gene3D" id="2.60.120.200">
    <property type="match status" value="1"/>
</dbReference>
<accession>A0A4Y3QT73</accession>